<dbReference type="InterPro" id="IPR000182">
    <property type="entry name" value="GNAT_dom"/>
</dbReference>
<evidence type="ECO:0000313" key="2">
    <source>
        <dbReference type="EMBL" id="CDO06222.1"/>
    </source>
</evidence>
<dbReference type="SUPFAM" id="SSF55729">
    <property type="entry name" value="Acyl-CoA N-acyltransferases (Nat)"/>
    <property type="match status" value="1"/>
</dbReference>
<feature type="domain" description="N-acetyltransferase" evidence="1">
    <location>
        <begin position="7"/>
        <end position="159"/>
    </location>
</feature>
<dbReference type="Pfam" id="PF13508">
    <property type="entry name" value="Acetyltransf_7"/>
    <property type="match status" value="1"/>
</dbReference>
<dbReference type="AlphaFoldDB" id="W9ATK2"/>
<accession>W9ATK2</accession>
<organism evidence="2 3">
    <name type="scientific">Mycolicibacterium cosmeticum</name>
    <dbReference type="NCBI Taxonomy" id="258533"/>
    <lineage>
        <taxon>Bacteria</taxon>
        <taxon>Bacillati</taxon>
        <taxon>Actinomycetota</taxon>
        <taxon>Actinomycetes</taxon>
        <taxon>Mycobacteriales</taxon>
        <taxon>Mycobacteriaceae</taxon>
        <taxon>Mycolicibacterium</taxon>
    </lineage>
</organism>
<gene>
    <name evidence="2" type="ORF">BN977_01004</name>
</gene>
<reference evidence="2" key="2">
    <citation type="submission" date="2014-03" db="EMBL/GenBank/DDBJ databases">
        <authorList>
            <person name="Urmite Genomes"/>
        </authorList>
    </citation>
    <scope>NUCLEOTIDE SEQUENCE</scope>
    <source>
        <strain evidence="2">DSM 44829</strain>
    </source>
</reference>
<proteinExistence type="predicted"/>
<dbReference type="eggNOG" id="COG0456">
    <property type="taxonomic scope" value="Bacteria"/>
</dbReference>
<evidence type="ECO:0000313" key="3">
    <source>
        <dbReference type="Proteomes" id="UP000028870"/>
    </source>
</evidence>
<evidence type="ECO:0000259" key="1">
    <source>
        <dbReference type="PROSITE" id="PS51186"/>
    </source>
</evidence>
<dbReference type="GO" id="GO:0016747">
    <property type="term" value="F:acyltransferase activity, transferring groups other than amino-acyl groups"/>
    <property type="evidence" value="ECO:0007669"/>
    <property type="project" value="InterPro"/>
</dbReference>
<dbReference type="EMBL" id="CCBB010000001">
    <property type="protein sequence ID" value="CDO06222.1"/>
    <property type="molecule type" value="Genomic_DNA"/>
</dbReference>
<protein>
    <submittedName>
        <fullName evidence="2">Acetyltransferase (GNAT) family protein</fullName>
    </submittedName>
</protein>
<dbReference type="PROSITE" id="PS51186">
    <property type="entry name" value="GNAT"/>
    <property type="match status" value="1"/>
</dbReference>
<reference evidence="2" key="1">
    <citation type="submission" date="2014-03" db="EMBL/GenBank/DDBJ databases">
        <title>Draft Genome Sequence of Mycobacterium cosmeticum DSM 44829.</title>
        <authorList>
            <person name="Croce O."/>
            <person name="Robert C."/>
            <person name="Raoult D."/>
            <person name="Drancourt M."/>
        </authorList>
    </citation>
    <scope>NUCLEOTIDE SEQUENCE [LARGE SCALE GENOMIC DNA]</scope>
    <source>
        <strain evidence="2">DSM 44829</strain>
    </source>
</reference>
<keyword evidence="3" id="KW-1185">Reference proteome</keyword>
<comment type="caution">
    <text evidence="2">The sequence shown here is derived from an EMBL/GenBank/DDBJ whole genome shotgun (WGS) entry which is preliminary data.</text>
</comment>
<sequence>MPQLPAVRLRAATIADHAFVVEMARHACIIEDWPLPDPEDDEVLRMLPAEGEIPIIAEDRPGEPVGATWTRHNDPPLWLDAGGESIPELCIAVAPGRRGTGIGGVLLEALFARCATTMSVMCTNVHIRNPAQRLYQRKGFAVVGQGRGPLGVAMLKDLR</sequence>
<name>W9ATK2_MYCCO</name>
<dbReference type="InterPro" id="IPR016181">
    <property type="entry name" value="Acyl_CoA_acyltransferase"/>
</dbReference>
<dbReference type="OrthoDB" id="4626744at2"/>
<dbReference type="STRING" id="258533.BN977_01004"/>
<dbReference type="Proteomes" id="UP000028870">
    <property type="component" value="Unassembled WGS sequence"/>
</dbReference>
<dbReference type="Gene3D" id="3.40.630.30">
    <property type="match status" value="1"/>
</dbReference>